<dbReference type="OrthoDB" id="1901480at2"/>
<accession>A0A1S8T9Y3</accession>
<dbReference type="RefSeq" id="WP_077848802.1">
    <property type="nucleotide sequence ID" value="NZ_LZZM01000197.1"/>
</dbReference>
<gene>
    <name evidence="1" type="ORF">CLPUN_38070</name>
</gene>
<reference evidence="1 2" key="1">
    <citation type="submission" date="2016-05" db="EMBL/GenBank/DDBJ databases">
        <title>Microbial solvent formation.</title>
        <authorList>
            <person name="Poehlein A."/>
            <person name="Montoya Solano J.D."/>
            <person name="Flitsch S."/>
            <person name="Krabben P."/>
            <person name="Duerre P."/>
            <person name="Daniel R."/>
        </authorList>
    </citation>
    <scope>NUCLEOTIDE SEQUENCE [LARGE SCALE GENOMIC DNA]</scope>
    <source>
        <strain evidence="1 2">DSM 2619</strain>
    </source>
</reference>
<dbReference type="Proteomes" id="UP000190890">
    <property type="component" value="Unassembled WGS sequence"/>
</dbReference>
<proteinExistence type="predicted"/>
<protein>
    <submittedName>
        <fullName evidence="1">Uncharacterized protein</fullName>
    </submittedName>
</protein>
<comment type="caution">
    <text evidence="1">The sequence shown here is derived from an EMBL/GenBank/DDBJ whole genome shotgun (WGS) entry which is preliminary data.</text>
</comment>
<dbReference type="EMBL" id="LZZM01000197">
    <property type="protein sequence ID" value="OOM74566.1"/>
    <property type="molecule type" value="Genomic_DNA"/>
</dbReference>
<dbReference type="AlphaFoldDB" id="A0A1S8T9Y3"/>
<evidence type="ECO:0000313" key="1">
    <source>
        <dbReference type="EMBL" id="OOM74566.1"/>
    </source>
</evidence>
<organism evidence="1 2">
    <name type="scientific">Clostridium puniceum</name>
    <dbReference type="NCBI Taxonomy" id="29367"/>
    <lineage>
        <taxon>Bacteria</taxon>
        <taxon>Bacillati</taxon>
        <taxon>Bacillota</taxon>
        <taxon>Clostridia</taxon>
        <taxon>Eubacteriales</taxon>
        <taxon>Clostridiaceae</taxon>
        <taxon>Clostridium</taxon>
    </lineage>
</organism>
<dbReference type="STRING" id="29367.CLPUN_38070"/>
<name>A0A1S8T9Y3_9CLOT</name>
<sequence length="253" mass="29169">MNNIKLFEGQEVKVKTDKGATLINLVHVAKCCGLVRKNNSGQGVKIRWDDIKKKANPIKVEGSTPQKIKEEITYILEEIENTDDRNSIYMSSWLSKRLALECHSEKANRFKNFLVTLDEEREKGNLVNSGQIEQIAYLAENMQVMGHVVQGLQTFTLGLKEYVQDSIQAKDKQIDDIAEMIGFRTKNTRTLTDKLKYTLKEKYDMRSINSNMEVYKKAKSKIFDEFKVSKWEDIPVIKYNSVATFIEECITHS</sequence>
<evidence type="ECO:0000313" key="2">
    <source>
        <dbReference type="Proteomes" id="UP000190890"/>
    </source>
</evidence>
<keyword evidence="2" id="KW-1185">Reference proteome</keyword>